<evidence type="ECO:0000256" key="4">
    <source>
        <dbReference type="PROSITE-ProRule" id="PRU00335"/>
    </source>
</evidence>
<evidence type="ECO:0000259" key="5">
    <source>
        <dbReference type="PROSITE" id="PS50977"/>
    </source>
</evidence>
<keyword evidence="1" id="KW-0805">Transcription regulation</keyword>
<evidence type="ECO:0000313" key="7">
    <source>
        <dbReference type="Proteomes" id="UP001597483"/>
    </source>
</evidence>
<dbReference type="RefSeq" id="WP_378309268.1">
    <property type="nucleotide sequence ID" value="NZ_JBHUKS010000026.1"/>
</dbReference>
<dbReference type="PRINTS" id="PR00455">
    <property type="entry name" value="HTHTETR"/>
</dbReference>
<evidence type="ECO:0000313" key="6">
    <source>
        <dbReference type="EMBL" id="MFD2471971.1"/>
    </source>
</evidence>
<gene>
    <name evidence="6" type="ORF">ACFSVL_31565</name>
</gene>
<dbReference type="PANTHER" id="PTHR30055">
    <property type="entry name" value="HTH-TYPE TRANSCRIPTIONAL REGULATOR RUTR"/>
    <property type="match status" value="1"/>
</dbReference>
<dbReference type="Proteomes" id="UP001597483">
    <property type="component" value="Unassembled WGS sequence"/>
</dbReference>
<keyword evidence="7" id="KW-1185">Reference proteome</keyword>
<feature type="domain" description="HTH tetR-type" evidence="5">
    <location>
        <begin position="16"/>
        <end position="76"/>
    </location>
</feature>
<feature type="DNA-binding region" description="H-T-H motif" evidence="4">
    <location>
        <begin position="39"/>
        <end position="58"/>
    </location>
</feature>
<sequence length="197" mass="22374">MKDASGAETRATRKRAERVRLIEHTAARLFAERGYEATNFEDIGAALDLRGPSLYHYFSSKEELFLRCMEHAAAEVFPRLVAIAESEHPPRERLRLMFREEAVIALREYPEFIPLFLKVRVPVAALESRRDELRREQTMIFRAVADELAEDLHLTLNLALGGLALIGEWFDPEDRLGVDEFAESVSRTLVGLFGGDG</sequence>
<dbReference type="Pfam" id="PF00440">
    <property type="entry name" value="TetR_N"/>
    <property type="match status" value="1"/>
</dbReference>
<evidence type="ECO:0000256" key="3">
    <source>
        <dbReference type="ARBA" id="ARBA00023163"/>
    </source>
</evidence>
<dbReference type="InterPro" id="IPR001647">
    <property type="entry name" value="HTH_TetR"/>
</dbReference>
<organism evidence="6 7">
    <name type="scientific">Amycolatopsis silviterrae</name>
    <dbReference type="NCBI Taxonomy" id="1656914"/>
    <lineage>
        <taxon>Bacteria</taxon>
        <taxon>Bacillati</taxon>
        <taxon>Actinomycetota</taxon>
        <taxon>Actinomycetes</taxon>
        <taxon>Pseudonocardiales</taxon>
        <taxon>Pseudonocardiaceae</taxon>
        <taxon>Amycolatopsis</taxon>
    </lineage>
</organism>
<dbReference type="Gene3D" id="1.10.357.10">
    <property type="entry name" value="Tetracycline Repressor, domain 2"/>
    <property type="match status" value="1"/>
</dbReference>
<keyword evidence="3" id="KW-0804">Transcription</keyword>
<evidence type="ECO:0000256" key="1">
    <source>
        <dbReference type="ARBA" id="ARBA00023015"/>
    </source>
</evidence>
<dbReference type="InterPro" id="IPR009057">
    <property type="entry name" value="Homeodomain-like_sf"/>
</dbReference>
<dbReference type="SUPFAM" id="SSF46689">
    <property type="entry name" value="Homeodomain-like"/>
    <property type="match status" value="1"/>
</dbReference>
<protein>
    <submittedName>
        <fullName evidence="6">TetR/AcrR family transcriptional regulator</fullName>
    </submittedName>
</protein>
<accession>A0ABW5HFG4</accession>
<proteinExistence type="predicted"/>
<name>A0ABW5HFG4_9PSEU</name>
<dbReference type="PANTHER" id="PTHR30055:SF234">
    <property type="entry name" value="HTH-TYPE TRANSCRIPTIONAL REGULATOR BETI"/>
    <property type="match status" value="1"/>
</dbReference>
<dbReference type="EMBL" id="JBHUKS010000026">
    <property type="protein sequence ID" value="MFD2471971.1"/>
    <property type="molecule type" value="Genomic_DNA"/>
</dbReference>
<keyword evidence="2 4" id="KW-0238">DNA-binding</keyword>
<comment type="caution">
    <text evidence="6">The sequence shown here is derived from an EMBL/GenBank/DDBJ whole genome shotgun (WGS) entry which is preliminary data.</text>
</comment>
<dbReference type="PROSITE" id="PS50977">
    <property type="entry name" value="HTH_TETR_2"/>
    <property type="match status" value="1"/>
</dbReference>
<evidence type="ECO:0000256" key="2">
    <source>
        <dbReference type="ARBA" id="ARBA00023125"/>
    </source>
</evidence>
<dbReference type="InterPro" id="IPR050109">
    <property type="entry name" value="HTH-type_TetR-like_transc_reg"/>
</dbReference>
<reference evidence="7" key="1">
    <citation type="journal article" date="2019" name="Int. J. Syst. Evol. Microbiol.">
        <title>The Global Catalogue of Microorganisms (GCM) 10K type strain sequencing project: providing services to taxonomists for standard genome sequencing and annotation.</title>
        <authorList>
            <consortium name="The Broad Institute Genomics Platform"/>
            <consortium name="The Broad Institute Genome Sequencing Center for Infectious Disease"/>
            <person name="Wu L."/>
            <person name="Ma J."/>
        </authorList>
    </citation>
    <scope>NUCLEOTIDE SEQUENCE [LARGE SCALE GENOMIC DNA]</scope>
    <source>
        <strain evidence="7">CGMCC 4.7641</strain>
    </source>
</reference>